<feature type="binding site" description="covalent" evidence="8">
    <location>
        <position position="226"/>
    </location>
    <ligand>
        <name>heme c</name>
        <dbReference type="ChEBI" id="CHEBI:61717"/>
        <label>2</label>
    </ligand>
</feature>
<dbReference type="InterPro" id="IPR004852">
    <property type="entry name" value="Di-haem_cyt_c_peroxidsae"/>
</dbReference>
<dbReference type="InterPro" id="IPR036909">
    <property type="entry name" value="Cyt_c-like_dom_sf"/>
</dbReference>
<feature type="signal peptide" evidence="10">
    <location>
        <begin position="1"/>
        <end position="19"/>
    </location>
</feature>
<evidence type="ECO:0000313" key="13">
    <source>
        <dbReference type="Proteomes" id="UP000659388"/>
    </source>
</evidence>
<evidence type="ECO:0000256" key="8">
    <source>
        <dbReference type="PIRSR" id="PIRSR000294-1"/>
    </source>
</evidence>
<dbReference type="Proteomes" id="UP000659388">
    <property type="component" value="Unassembled WGS sequence"/>
</dbReference>
<evidence type="ECO:0000256" key="9">
    <source>
        <dbReference type="PIRSR" id="PIRSR000294-2"/>
    </source>
</evidence>
<dbReference type="InterPro" id="IPR009056">
    <property type="entry name" value="Cyt_c-like_dom"/>
</dbReference>
<comment type="PTM">
    <text evidence="8">Binds 2 heme groups per subunit.</text>
</comment>
<evidence type="ECO:0000256" key="2">
    <source>
        <dbReference type="ARBA" id="ARBA00022617"/>
    </source>
</evidence>
<proteinExistence type="predicted"/>
<dbReference type="RefSeq" id="WP_202243720.1">
    <property type="nucleotide sequence ID" value="NZ_JAESIY010000003.1"/>
</dbReference>
<keyword evidence="4 10" id="KW-0732">Signal</keyword>
<dbReference type="Gene3D" id="1.10.760.10">
    <property type="entry name" value="Cytochrome c-like domain"/>
    <property type="match status" value="2"/>
</dbReference>
<sequence length="344" mass="38503">MTMCLRYSIVFIFVSCLCACDKSNEDPLPKNTDFELNIPDYFPAPEPLLSNNEKMTKEIVALGKKLFYDPILSGDNTISCATCHQPNLGFSDGLSLSDRGITGEQLPLHSPALINLSWSKAFFWDGGATNLESQAMAPITNKDEMGQAIPELMSELSNHDEYPGLFNEAFPDEEMDMTTIAKALAHFERTLISAGSKYDDYRKGKAKLSELELYGMKVVESKCGGCHPAPLFTDNDYHNNGLDDTYSEDNDGMEQGRLRITYIYEDMGKYKTPTLRNILKSAPYMHDGRLGTLDDVLHHYTNGVKRSPTLDPLIDTEGISLSEVQKQAILVFLETLTDEEFLEM</sequence>
<reference evidence="12" key="1">
    <citation type="submission" date="2021-01" db="EMBL/GenBank/DDBJ databases">
        <title>Fulvivirga kasyanovii gen. nov., sp nov., a novel member of the phylum Bacteroidetes isolated from seawater in a mussel farm.</title>
        <authorList>
            <person name="Zhao L.-H."/>
            <person name="Wang Z.-J."/>
        </authorList>
    </citation>
    <scope>NUCLEOTIDE SEQUENCE</scope>
    <source>
        <strain evidence="12">2943</strain>
    </source>
</reference>
<evidence type="ECO:0000256" key="7">
    <source>
        <dbReference type="ARBA" id="ARBA00023004"/>
    </source>
</evidence>
<feature type="binding site" description="covalent" evidence="8">
    <location>
        <position position="80"/>
    </location>
    <ligand>
        <name>heme c</name>
        <dbReference type="ChEBI" id="CHEBI:61717"/>
        <label>1</label>
    </ligand>
</feature>
<feature type="domain" description="Cytochrome c" evidence="11">
    <location>
        <begin position="58"/>
        <end position="185"/>
    </location>
</feature>
<evidence type="ECO:0000256" key="1">
    <source>
        <dbReference type="ARBA" id="ARBA00004418"/>
    </source>
</evidence>
<dbReference type="GO" id="GO:0004130">
    <property type="term" value="F:cytochrome-c peroxidase activity"/>
    <property type="evidence" value="ECO:0007669"/>
    <property type="project" value="TreeGrafter"/>
</dbReference>
<dbReference type="PANTHER" id="PTHR30600">
    <property type="entry name" value="CYTOCHROME C PEROXIDASE-RELATED"/>
    <property type="match status" value="1"/>
</dbReference>
<dbReference type="InterPro" id="IPR051395">
    <property type="entry name" value="Cytochrome_c_Peroxidase/MauG"/>
</dbReference>
<dbReference type="EMBL" id="JAESIY010000003">
    <property type="protein sequence ID" value="MBL3656017.1"/>
    <property type="molecule type" value="Genomic_DNA"/>
</dbReference>
<evidence type="ECO:0000256" key="3">
    <source>
        <dbReference type="ARBA" id="ARBA00022723"/>
    </source>
</evidence>
<feature type="binding site" description="axial binding residue" evidence="9">
    <location>
        <position position="84"/>
    </location>
    <ligand>
        <name>heme c</name>
        <dbReference type="ChEBI" id="CHEBI:61717"/>
        <label>1</label>
    </ligand>
    <ligandPart>
        <name>Fe</name>
        <dbReference type="ChEBI" id="CHEBI:18248"/>
    </ligandPart>
</feature>
<dbReference type="GO" id="GO:0046872">
    <property type="term" value="F:metal ion binding"/>
    <property type="evidence" value="ECO:0007669"/>
    <property type="project" value="UniProtKB-KW"/>
</dbReference>
<protein>
    <submittedName>
        <fullName evidence="12">Cytochrome-c peroxidase</fullName>
    </submittedName>
</protein>
<dbReference type="SUPFAM" id="SSF46626">
    <property type="entry name" value="Cytochrome c"/>
    <property type="match status" value="2"/>
</dbReference>
<dbReference type="GO" id="GO:0009055">
    <property type="term" value="F:electron transfer activity"/>
    <property type="evidence" value="ECO:0007669"/>
    <property type="project" value="InterPro"/>
</dbReference>
<evidence type="ECO:0000259" key="11">
    <source>
        <dbReference type="PROSITE" id="PS51007"/>
    </source>
</evidence>
<keyword evidence="6" id="KW-0560">Oxidoreductase</keyword>
<feature type="chain" id="PRO_5037550898" evidence="10">
    <location>
        <begin position="20"/>
        <end position="344"/>
    </location>
</feature>
<keyword evidence="3 9" id="KW-0479">Metal-binding</keyword>
<dbReference type="PIRSF" id="PIRSF000294">
    <property type="entry name" value="Cytochrome-c_peroxidase"/>
    <property type="match status" value="1"/>
</dbReference>
<dbReference type="Pfam" id="PF03150">
    <property type="entry name" value="CCP_MauG"/>
    <property type="match status" value="1"/>
</dbReference>
<feature type="binding site" description="axial binding residue" evidence="9">
    <location>
        <position position="227"/>
    </location>
    <ligand>
        <name>heme c</name>
        <dbReference type="ChEBI" id="CHEBI:61717"/>
        <label>2</label>
    </ligand>
    <ligandPart>
        <name>Fe</name>
        <dbReference type="ChEBI" id="CHEBI:18248"/>
    </ligandPart>
</feature>
<dbReference type="AlphaFoldDB" id="A0A937F6P6"/>
<dbReference type="GO" id="GO:0042597">
    <property type="term" value="C:periplasmic space"/>
    <property type="evidence" value="ECO:0007669"/>
    <property type="project" value="UniProtKB-SubCell"/>
</dbReference>
<keyword evidence="13" id="KW-1185">Reference proteome</keyword>
<feature type="binding site" description="covalent" evidence="8">
    <location>
        <position position="223"/>
    </location>
    <ligand>
        <name>heme c</name>
        <dbReference type="ChEBI" id="CHEBI:61717"/>
        <label>2</label>
    </ligand>
</feature>
<dbReference type="InterPro" id="IPR026259">
    <property type="entry name" value="MauG/Cytc_peroxidase"/>
</dbReference>
<evidence type="ECO:0000256" key="5">
    <source>
        <dbReference type="ARBA" id="ARBA00022764"/>
    </source>
</evidence>
<comment type="caution">
    <text evidence="12">The sequence shown here is derived from an EMBL/GenBank/DDBJ whole genome shotgun (WGS) entry which is preliminary data.</text>
</comment>
<evidence type="ECO:0000313" key="12">
    <source>
        <dbReference type="EMBL" id="MBL3656017.1"/>
    </source>
</evidence>
<dbReference type="GO" id="GO:0020037">
    <property type="term" value="F:heme binding"/>
    <property type="evidence" value="ECO:0007669"/>
    <property type="project" value="InterPro"/>
</dbReference>
<evidence type="ECO:0000256" key="10">
    <source>
        <dbReference type="SAM" id="SignalP"/>
    </source>
</evidence>
<dbReference type="PROSITE" id="PS51007">
    <property type="entry name" value="CYTC"/>
    <property type="match status" value="1"/>
</dbReference>
<name>A0A937F6P6_9BACT</name>
<keyword evidence="7 9" id="KW-0408">Iron</keyword>
<organism evidence="12 13">
    <name type="scientific">Fulvivirga sediminis</name>
    <dbReference type="NCBI Taxonomy" id="2803949"/>
    <lineage>
        <taxon>Bacteria</taxon>
        <taxon>Pseudomonadati</taxon>
        <taxon>Bacteroidota</taxon>
        <taxon>Cytophagia</taxon>
        <taxon>Cytophagales</taxon>
        <taxon>Fulvivirgaceae</taxon>
        <taxon>Fulvivirga</taxon>
    </lineage>
</organism>
<accession>A0A937F6P6</accession>
<comment type="subcellular location">
    <subcellularLocation>
        <location evidence="1">Periplasm</location>
    </subcellularLocation>
</comment>
<gene>
    <name evidence="12" type="ORF">JL102_07745</name>
</gene>
<comment type="cofactor">
    <cofactor evidence="8">
        <name>heme</name>
        <dbReference type="ChEBI" id="CHEBI:30413"/>
    </cofactor>
    <text evidence="8">Binds 2 heme groups.</text>
</comment>
<evidence type="ECO:0000256" key="4">
    <source>
        <dbReference type="ARBA" id="ARBA00022729"/>
    </source>
</evidence>
<keyword evidence="5" id="KW-0574">Periplasm</keyword>
<keyword evidence="12" id="KW-0575">Peroxidase</keyword>
<feature type="binding site" description="covalent" evidence="8">
    <location>
        <position position="83"/>
    </location>
    <ligand>
        <name>heme c</name>
        <dbReference type="ChEBI" id="CHEBI:61717"/>
        <label>1</label>
    </ligand>
</feature>
<evidence type="ECO:0000256" key="6">
    <source>
        <dbReference type="ARBA" id="ARBA00023002"/>
    </source>
</evidence>
<dbReference type="PANTHER" id="PTHR30600:SF10">
    <property type="entry name" value="BLL6722 PROTEIN"/>
    <property type="match status" value="1"/>
</dbReference>
<keyword evidence="2 8" id="KW-0349">Heme</keyword>